<dbReference type="Gene3D" id="3.60.10.10">
    <property type="entry name" value="Endonuclease/exonuclease/phosphatase"/>
    <property type="match status" value="1"/>
</dbReference>
<accession>A0A481YZP1</accession>
<evidence type="ECO:0000259" key="1">
    <source>
        <dbReference type="Pfam" id="PF03372"/>
    </source>
</evidence>
<dbReference type="GO" id="GO:0003824">
    <property type="term" value="F:catalytic activity"/>
    <property type="evidence" value="ECO:0007669"/>
    <property type="project" value="InterPro"/>
</dbReference>
<dbReference type="InterPro" id="IPR036691">
    <property type="entry name" value="Endo/exonu/phosph_ase_sf"/>
</dbReference>
<sequence>MALRFATFNILDGHVIGSNIKECKKWTYKFKQYDEDNYYRYKDVLAIIHANDFDIVFLQEVSPHMNLISDVIRNKYHIIESHTLRILLNIKHFNRPSATQMGRLFDVNRIREITPSIRWQWTLDRQLLVLVPNPITAGYLLLINLHLPSPLNIKNPTGDMRYHIINMVCLAINNVRKQIKEPVYIIVAGDMNRYNDVNIFNDYMRISTSWKNEINSLRQLTKNIGKTSFKLGNCGDKQFKLNPHLSSIDHIYISKNNFKAEKSIAYSKFNNIKKLVPGDNLFGKPYCDDSTCDIYKNCRNCWPSDHALLYCKLKPIISEGFSKFKTRFFNTFKKKSENDCEQIKKEIVDKYDKQRSDLRAIAKQFNREGYRQAYEKLETNEKQEKISKCASIENEYLNMAQRAFRKIIQQSMTGKLPPSFQKGKPISPRRRPYLPLPPAGVLREIPSPGVLIKLGTNRWRELLRQFPPSKVKNYFVTNFDRFAYRIKDFLTYLPPNVQHYVINNIDYNTRNKFLDFLKDIANSLEFNKYLNLLNQKNRYEFEEQRRHHWGGTILNNLSGGAPYNQGDGWAILPNERLPLKPPQGLQQWVFKNSRNIIGMHIKLVPFEQYMKGNYPKLQKIMLAPLLPPKKLPPIPLESPILPLGEEFPLEEEFPFEEEFPLDEEFLLGEDLLGEEFPLLEEDLLLGEDLLGEEFPLLEEDLLLGEELPPIPLESPIFPLGEEFPLEEELPPIPPISPIQRYYPRKPTIVPKKKPTYTGYIPTTPEYQML</sequence>
<organism evidence="2">
    <name type="scientific">Mimivirus LCMiAC01</name>
    <dbReference type="NCBI Taxonomy" id="2506608"/>
    <lineage>
        <taxon>Viruses</taxon>
        <taxon>Varidnaviria</taxon>
        <taxon>Bamfordvirae</taxon>
        <taxon>Nucleocytoviricota</taxon>
        <taxon>Megaviricetes</taxon>
        <taxon>Imitervirales</taxon>
        <taxon>Mimiviridae</taxon>
        <taxon>Klosneuvirinae</taxon>
    </lineage>
</organism>
<name>A0A481YZP1_9VIRU</name>
<reference evidence="2" key="1">
    <citation type="journal article" date="2019" name="MBio">
        <title>Virus Genomes from Deep Sea Sediments Expand the Ocean Megavirome and Support Independent Origins of Viral Gigantism.</title>
        <authorList>
            <person name="Backstrom D."/>
            <person name="Yutin N."/>
            <person name="Jorgensen S.L."/>
            <person name="Dharamshi J."/>
            <person name="Homa F."/>
            <person name="Zaremba-Niedwiedzka K."/>
            <person name="Spang A."/>
            <person name="Wolf Y.I."/>
            <person name="Koonin E.V."/>
            <person name="Ettema T.J."/>
        </authorList>
    </citation>
    <scope>NUCLEOTIDE SEQUENCE</scope>
</reference>
<dbReference type="Pfam" id="PF03372">
    <property type="entry name" value="Exo_endo_phos"/>
    <property type="match status" value="1"/>
</dbReference>
<gene>
    <name evidence="2" type="ORF">LCMiAC01_03910</name>
</gene>
<dbReference type="SUPFAM" id="SSF56219">
    <property type="entry name" value="DNase I-like"/>
    <property type="match status" value="1"/>
</dbReference>
<feature type="domain" description="Endonuclease/exonuclease/phosphatase" evidence="1">
    <location>
        <begin position="7"/>
        <end position="306"/>
    </location>
</feature>
<protein>
    <submittedName>
        <fullName evidence="2">5'-tyrosyl DNA phosphodiesterase</fullName>
    </submittedName>
</protein>
<proteinExistence type="predicted"/>
<dbReference type="EMBL" id="MK500396">
    <property type="protein sequence ID" value="QBK88713.1"/>
    <property type="molecule type" value="Genomic_DNA"/>
</dbReference>
<dbReference type="InterPro" id="IPR005135">
    <property type="entry name" value="Endo/exonuclease/phosphatase"/>
</dbReference>
<evidence type="ECO:0000313" key="2">
    <source>
        <dbReference type="EMBL" id="QBK88713.1"/>
    </source>
</evidence>